<dbReference type="SFLD" id="SFLDS00001">
    <property type="entry name" value="Enolase"/>
    <property type="match status" value="1"/>
</dbReference>
<dbReference type="SFLD" id="SFLDG00180">
    <property type="entry name" value="muconate_cycloisomerase"/>
    <property type="match status" value="1"/>
</dbReference>
<dbReference type="Pfam" id="PF02746">
    <property type="entry name" value="MR_MLE_N"/>
    <property type="match status" value="1"/>
</dbReference>
<dbReference type="Gene3D" id="3.30.390.10">
    <property type="entry name" value="Enolase-like, N-terminal domain"/>
    <property type="match status" value="1"/>
</dbReference>
<dbReference type="STRING" id="371042.NG99_15060"/>
<dbReference type="InterPro" id="IPR029065">
    <property type="entry name" value="Enolase_C-like"/>
</dbReference>
<dbReference type="InterPro" id="IPR013342">
    <property type="entry name" value="Mandelate_racemase_C"/>
</dbReference>
<evidence type="ECO:0000313" key="6">
    <source>
        <dbReference type="Proteomes" id="UP000030351"/>
    </source>
</evidence>
<dbReference type="RefSeq" id="WP_034894571.1">
    <property type="nucleotide sequence ID" value="NZ_JRUQ01000042.1"/>
</dbReference>
<gene>
    <name evidence="5" type="ORF">NG99_15060</name>
</gene>
<dbReference type="SUPFAM" id="SSF51604">
    <property type="entry name" value="Enolase C-terminal domain-like"/>
    <property type="match status" value="1"/>
</dbReference>
<protein>
    <recommendedName>
        <fullName evidence="4">Mandelate racemase/muconate lactonizing enzyme C-terminal domain-containing protein</fullName>
    </recommendedName>
</protein>
<dbReference type="OrthoDB" id="9802699at2"/>
<evidence type="ECO:0000256" key="2">
    <source>
        <dbReference type="ARBA" id="ARBA00022723"/>
    </source>
</evidence>
<keyword evidence="3" id="KW-0413">Isomerase</keyword>
<dbReference type="Pfam" id="PF13378">
    <property type="entry name" value="MR_MLE_C"/>
    <property type="match status" value="1"/>
</dbReference>
<dbReference type="SUPFAM" id="SSF54826">
    <property type="entry name" value="Enolase N-terminal domain-like"/>
    <property type="match status" value="1"/>
</dbReference>
<evidence type="ECO:0000256" key="3">
    <source>
        <dbReference type="ARBA" id="ARBA00023235"/>
    </source>
</evidence>
<dbReference type="AlphaFoldDB" id="A0A0A3Z2A1"/>
<evidence type="ECO:0000259" key="4">
    <source>
        <dbReference type="SMART" id="SM00922"/>
    </source>
</evidence>
<feature type="domain" description="Mandelate racemase/muconate lactonizing enzyme C-terminal" evidence="4">
    <location>
        <begin position="157"/>
        <end position="253"/>
    </location>
</feature>
<dbReference type="PANTHER" id="PTHR48073:SF2">
    <property type="entry name" value="O-SUCCINYLBENZOATE SYNTHASE"/>
    <property type="match status" value="1"/>
</dbReference>
<dbReference type="InterPro" id="IPR013341">
    <property type="entry name" value="Mandelate_racemase_N_dom"/>
</dbReference>
<proteinExistence type="inferred from homology"/>
<evidence type="ECO:0000313" key="5">
    <source>
        <dbReference type="EMBL" id="KGT91889.1"/>
    </source>
</evidence>
<keyword evidence="2" id="KW-0479">Metal-binding</keyword>
<dbReference type="PANTHER" id="PTHR48073">
    <property type="entry name" value="O-SUCCINYLBENZOATE SYNTHASE-RELATED"/>
    <property type="match status" value="1"/>
</dbReference>
<evidence type="ECO:0000256" key="1">
    <source>
        <dbReference type="ARBA" id="ARBA00008031"/>
    </source>
</evidence>
<dbReference type="Proteomes" id="UP000030351">
    <property type="component" value="Unassembled WGS sequence"/>
</dbReference>
<dbReference type="InterPro" id="IPR029017">
    <property type="entry name" value="Enolase-like_N"/>
</dbReference>
<dbReference type="eggNOG" id="COG4948">
    <property type="taxonomic scope" value="Bacteria"/>
</dbReference>
<dbReference type="InterPro" id="IPR036849">
    <property type="entry name" value="Enolase-like_C_sf"/>
</dbReference>
<dbReference type="EMBL" id="JRUQ01000042">
    <property type="protein sequence ID" value="KGT91889.1"/>
    <property type="molecule type" value="Genomic_DNA"/>
</dbReference>
<keyword evidence="6" id="KW-1185">Reference proteome</keyword>
<sequence>MRTAIPPGSSPPRGVIREVELWPLRIPLKSPLQIAVGKQRQSIEVVIVRLHTEEGVSGLGETQAWQRQGSNETLAGLVDVLKNQLIPQLIGRSVFDIAQIAQQFDALIYGRLSAKAALLDALYDAQARLLNVPVWQLLGGRARDSIETGAVLTIAQPSEAVEQAQSFYQQGYRHFSVKVGKDIRRDIQTLAAIRYELGDEIRLLVDANAALEFDDALRLLKGIEPFNVEAAEQPLAAHDLRGLAELASRTPVPLILDESITTQADLLNIIPQRIAHALHTKTAKNGGVWHIRPLWQLAHAAGWRVRPGNHPATSLATLSVAHLATAWPHSLIPSPFTQSVTHDLEGDVVTEPLKVDRAHLTVSDKPGWGVELDIKQLARWLAG</sequence>
<organism evidence="5 6">
    <name type="scientific">Erwinia typographi</name>
    <dbReference type="NCBI Taxonomy" id="371042"/>
    <lineage>
        <taxon>Bacteria</taxon>
        <taxon>Pseudomonadati</taxon>
        <taxon>Pseudomonadota</taxon>
        <taxon>Gammaproteobacteria</taxon>
        <taxon>Enterobacterales</taxon>
        <taxon>Erwiniaceae</taxon>
        <taxon>Erwinia</taxon>
    </lineage>
</organism>
<dbReference type="Gene3D" id="3.20.20.120">
    <property type="entry name" value="Enolase-like C-terminal domain"/>
    <property type="match status" value="1"/>
</dbReference>
<dbReference type="GO" id="GO:0046872">
    <property type="term" value="F:metal ion binding"/>
    <property type="evidence" value="ECO:0007669"/>
    <property type="project" value="UniProtKB-KW"/>
</dbReference>
<dbReference type="GO" id="GO:0016854">
    <property type="term" value="F:racemase and epimerase activity"/>
    <property type="evidence" value="ECO:0007669"/>
    <property type="project" value="UniProtKB-ARBA"/>
</dbReference>
<comment type="caution">
    <text evidence="5">The sequence shown here is derived from an EMBL/GenBank/DDBJ whole genome shotgun (WGS) entry which is preliminary data.</text>
</comment>
<dbReference type="GO" id="GO:0006518">
    <property type="term" value="P:peptide metabolic process"/>
    <property type="evidence" value="ECO:0007669"/>
    <property type="project" value="UniProtKB-ARBA"/>
</dbReference>
<name>A0A0A3Z2A1_9GAMM</name>
<dbReference type="SMART" id="SM00922">
    <property type="entry name" value="MR_MLE"/>
    <property type="match status" value="1"/>
</dbReference>
<comment type="similarity">
    <text evidence="1">Belongs to the mandelate racemase/muconate lactonizing enzyme family.</text>
</comment>
<accession>A0A0A3Z2A1</accession>
<reference evidence="5 6" key="1">
    <citation type="submission" date="2014-10" db="EMBL/GenBank/DDBJ databases">
        <title>Genome sequence of Erwinia typographi M043b.</title>
        <authorList>
            <person name="Chan K.-G."/>
            <person name="Tan W.-S."/>
        </authorList>
    </citation>
    <scope>NUCLEOTIDE SEQUENCE [LARGE SCALE GENOMIC DNA]</scope>
    <source>
        <strain evidence="5 6">M043b</strain>
    </source>
</reference>